<dbReference type="HOGENOM" id="CLU_1312122_0_0_1"/>
<gene>
    <name evidence="3" type="primary">AlNc14C463G11791</name>
    <name evidence="3" type="ORF">ALNC14_132790</name>
</gene>
<sequence>MYGSNQSGRHIRHRLLTLERLYVERLERVEHLYNALKNEEKRLENWEASLGSCQQISVREKEKDESKDGKKEAFVASTFNNDAESYHPEAFVTSDNAVEIKPSFRPIPAHRIIGDSTIAKTVDSTASKLDLISIGLILCVVPVVAIDYNELLERCAILEQKIRQKKIENNYLVKELCQYNPDDFESDAEEEQLSDTPRTRNQSVALYHEK</sequence>
<proteinExistence type="predicted"/>
<evidence type="ECO:0000256" key="1">
    <source>
        <dbReference type="SAM" id="Coils"/>
    </source>
</evidence>
<dbReference type="AlphaFoldDB" id="F0X053"/>
<feature type="compositionally biased region" description="Acidic residues" evidence="2">
    <location>
        <begin position="184"/>
        <end position="193"/>
    </location>
</feature>
<evidence type="ECO:0000313" key="3">
    <source>
        <dbReference type="EMBL" id="CCA27135.1"/>
    </source>
</evidence>
<protein>
    <submittedName>
        <fullName evidence="3">AlNc14C463G11791 protein</fullName>
    </submittedName>
</protein>
<organism evidence="3">
    <name type="scientific">Albugo laibachii Nc14</name>
    <dbReference type="NCBI Taxonomy" id="890382"/>
    <lineage>
        <taxon>Eukaryota</taxon>
        <taxon>Sar</taxon>
        <taxon>Stramenopiles</taxon>
        <taxon>Oomycota</taxon>
        <taxon>Peronosporomycetes</taxon>
        <taxon>Albuginales</taxon>
        <taxon>Albuginaceae</taxon>
        <taxon>Albugo</taxon>
    </lineage>
</organism>
<keyword evidence="1" id="KW-0175">Coiled coil</keyword>
<feature type="region of interest" description="Disordered" evidence="2">
    <location>
        <begin position="184"/>
        <end position="210"/>
    </location>
</feature>
<accession>F0X053</accession>
<reference evidence="3" key="1">
    <citation type="journal article" date="2011" name="PLoS Biol.">
        <title>Gene gain and loss during evolution of obligate parasitism in the white rust pathogen of Arabidopsis thaliana.</title>
        <authorList>
            <person name="Kemen E."/>
            <person name="Gardiner A."/>
            <person name="Schultz-Larsen T."/>
            <person name="Kemen A.C."/>
            <person name="Balmuth A.L."/>
            <person name="Robert-Seilaniantz A."/>
            <person name="Bailey K."/>
            <person name="Holub E."/>
            <person name="Studholme D.J."/>
            <person name="Maclean D."/>
            <person name="Jones J.D."/>
        </authorList>
    </citation>
    <scope>NUCLEOTIDE SEQUENCE</scope>
</reference>
<name>F0X053_9STRA</name>
<feature type="compositionally biased region" description="Polar residues" evidence="2">
    <location>
        <begin position="194"/>
        <end position="204"/>
    </location>
</feature>
<reference evidence="3" key="2">
    <citation type="submission" date="2011-02" db="EMBL/GenBank/DDBJ databases">
        <authorList>
            <person name="MacLean D."/>
        </authorList>
    </citation>
    <scope>NUCLEOTIDE SEQUENCE</scope>
</reference>
<feature type="coiled-coil region" evidence="1">
    <location>
        <begin position="26"/>
        <end position="56"/>
    </location>
</feature>
<evidence type="ECO:0000256" key="2">
    <source>
        <dbReference type="SAM" id="MobiDB-lite"/>
    </source>
</evidence>
<dbReference type="EMBL" id="FR824505">
    <property type="protein sequence ID" value="CCA27135.1"/>
    <property type="molecule type" value="Genomic_DNA"/>
</dbReference>